<reference evidence="1 2" key="1">
    <citation type="journal article" date="2024" name="Science">
        <title>Giant polyketide synthase enzymes in the biosynthesis of giant marine polyether toxins.</title>
        <authorList>
            <person name="Fallon T.R."/>
            <person name="Shende V.V."/>
            <person name="Wierzbicki I.H."/>
            <person name="Pendleton A.L."/>
            <person name="Watervoot N.F."/>
            <person name="Auber R.P."/>
            <person name="Gonzalez D.J."/>
            <person name="Wisecaver J.H."/>
            <person name="Moore B.S."/>
        </authorList>
    </citation>
    <scope>NUCLEOTIDE SEQUENCE [LARGE SCALE GENOMIC DNA]</scope>
    <source>
        <strain evidence="1 2">12B1</strain>
    </source>
</reference>
<comment type="caution">
    <text evidence="1">The sequence shown here is derived from an EMBL/GenBank/DDBJ whole genome shotgun (WGS) entry which is preliminary data.</text>
</comment>
<evidence type="ECO:0000313" key="1">
    <source>
        <dbReference type="EMBL" id="KAL1500128.1"/>
    </source>
</evidence>
<evidence type="ECO:0000313" key="2">
    <source>
        <dbReference type="Proteomes" id="UP001515480"/>
    </source>
</evidence>
<dbReference type="AlphaFoldDB" id="A0AB34IMF4"/>
<keyword evidence="2" id="KW-1185">Reference proteome</keyword>
<gene>
    <name evidence="1" type="ORF">AB1Y20_012801</name>
</gene>
<proteinExistence type="predicted"/>
<dbReference type="EMBL" id="JBGBPQ010000024">
    <property type="protein sequence ID" value="KAL1500128.1"/>
    <property type="molecule type" value="Genomic_DNA"/>
</dbReference>
<sequence>MAMHCFPRPPLAPLSVAVGSQFGTPQGVNMYRQCGAAPQAPMFVYDSPVAAAPHQWWCWAVQWQCSTVQMQDVNRALREEGEMSSASPCEPSYAVPDSELIELLARAGKKPSAARTRTTANKGQKERQYTIDDLKSMAAAVRSGKATSARASALSAGLPCAERTLNRT</sequence>
<name>A0AB34IMF4_PRYPA</name>
<organism evidence="1 2">
    <name type="scientific">Prymnesium parvum</name>
    <name type="common">Toxic golden alga</name>
    <dbReference type="NCBI Taxonomy" id="97485"/>
    <lineage>
        <taxon>Eukaryota</taxon>
        <taxon>Haptista</taxon>
        <taxon>Haptophyta</taxon>
        <taxon>Prymnesiophyceae</taxon>
        <taxon>Prymnesiales</taxon>
        <taxon>Prymnesiaceae</taxon>
        <taxon>Prymnesium</taxon>
    </lineage>
</organism>
<dbReference type="Proteomes" id="UP001515480">
    <property type="component" value="Unassembled WGS sequence"/>
</dbReference>
<accession>A0AB34IMF4</accession>
<protein>
    <submittedName>
        <fullName evidence="1">Uncharacterized protein</fullName>
    </submittedName>
</protein>